<accession>A0A7S2BY87</accession>
<feature type="region of interest" description="Disordered" evidence="1">
    <location>
        <begin position="57"/>
        <end position="114"/>
    </location>
</feature>
<evidence type="ECO:0000256" key="1">
    <source>
        <dbReference type="SAM" id="MobiDB-lite"/>
    </source>
</evidence>
<evidence type="ECO:0000313" key="2">
    <source>
        <dbReference type="EMBL" id="CAD9410361.1"/>
    </source>
</evidence>
<sequence>MEAFRDRYPMDSRAYSALAGAPAEVQNVVLNRFKPRREGDDDYSALVMTFVRAIMNRRENGPRRPQNRDRDEDCDERASTRRDRARDGDPEDDGDERGDSTSLTSFRSRYPMDERAYQALQQAPSAVQDVVIGDFKPRREGEDDYSALVMSFVRAVQTRVGLGRPVSRGRGRNKD</sequence>
<organism evidence="2">
    <name type="scientific">Alexandrium andersonii</name>
    <dbReference type="NCBI Taxonomy" id="327968"/>
    <lineage>
        <taxon>Eukaryota</taxon>
        <taxon>Sar</taxon>
        <taxon>Alveolata</taxon>
        <taxon>Dinophyceae</taxon>
        <taxon>Gonyaulacales</taxon>
        <taxon>Pyrocystaceae</taxon>
        <taxon>Alexandrium</taxon>
    </lineage>
</organism>
<proteinExistence type="predicted"/>
<protein>
    <submittedName>
        <fullName evidence="2">Uncharacterized protein</fullName>
    </submittedName>
</protein>
<reference evidence="2" key="1">
    <citation type="submission" date="2021-01" db="EMBL/GenBank/DDBJ databases">
        <authorList>
            <person name="Corre E."/>
            <person name="Pelletier E."/>
            <person name="Niang G."/>
            <person name="Scheremetjew M."/>
            <person name="Finn R."/>
            <person name="Kale V."/>
            <person name="Holt S."/>
            <person name="Cochrane G."/>
            <person name="Meng A."/>
            <person name="Brown T."/>
            <person name="Cohen L."/>
        </authorList>
    </citation>
    <scope>NUCLEOTIDE SEQUENCE</scope>
    <source>
        <strain evidence="2">CCMP2222</strain>
    </source>
</reference>
<feature type="compositionally biased region" description="Basic and acidic residues" evidence="1">
    <location>
        <begin position="57"/>
        <end position="88"/>
    </location>
</feature>
<name>A0A7S2BY87_9DINO</name>
<dbReference type="EMBL" id="HBGQ01028841">
    <property type="protein sequence ID" value="CAD9410361.1"/>
    <property type="molecule type" value="Transcribed_RNA"/>
</dbReference>
<dbReference type="AlphaFoldDB" id="A0A7S2BY87"/>
<gene>
    <name evidence="2" type="ORF">AAND1436_LOCUS14257</name>
</gene>